<name>A0A915SCI8_9ARCH</name>
<dbReference type="PANTHER" id="PTHR34203">
    <property type="entry name" value="METHYLTRANSFERASE, FKBM FAMILY PROTEIN"/>
    <property type="match status" value="1"/>
</dbReference>
<dbReference type="NCBIfam" id="TIGR01444">
    <property type="entry name" value="fkbM_fam"/>
    <property type="match status" value="1"/>
</dbReference>
<dbReference type="RefSeq" id="WP_258393465.1">
    <property type="nucleotide sequence ID" value="NZ_AP019769.1"/>
</dbReference>
<gene>
    <name evidence="2" type="ORF">MJ1_0263</name>
</gene>
<dbReference type="Pfam" id="PF05050">
    <property type="entry name" value="Methyltransf_21"/>
    <property type="match status" value="1"/>
</dbReference>
<accession>A0A915SCI8</accession>
<sequence length="259" mass="30526">MDKMYLRFVKYFFRNPILTTKYIFYRKILKRDKFRYRGILIDYGIFWGFVNNFFSLKDIKKISEDEIIINIKNLGKFYVKNSIPVSDITDYNILNVKDKVVLDIGAYVGDSSIYFIRRGAKKVYTYEAVKDIYNTLVKNIELNNLQDKIIPINKGIDCNKGENYININYSATGLEVGNEKIETIPIKDAFEEIYNKEGEFVAKIDCEGCEYSLLCLPDNILKYSKEYVIEIHGSPQLLISKFLRNGYKVKRIDRDNKWY</sequence>
<proteinExistence type="predicted"/>
<dbReference type="Proteomes" id="UP001055553">
    <property type="component" value="Chromosome"/>
</dbReference>
<dbReference type="KEGG" id="naer:MJ1_0263"/>
<dbReference type="CDD" id="cd02440">
    <property type="entry name" value="AdoMet_MTases"/>
    <property type="match status" value="1"/>
</dbReference>
<dbReference type="AlphaFoldDB" id="A0A915SCI8"/>
<protein>
    <submittedName>
        <fullName evidence="2">FkbM family methyltransferase</fullName>
    </submittedName>
</protein>
<dbReference type="Gene3D" id="3.40.50.150">
    <property type="entry name" value="Vaccinia Virus protein VP39"/>
    <property type="match status" value="1"/>
</dbReference>
<keyword evidence="3" id="KW-1185">Reference proteome</keyword>
<keyword evidence="2" id="KW-0808">Transferase</keyword>
<evidence type="ECO:0000313" key="3">
    <source>
        <dbReference type="Proteomes" id="UP001055553"/>
    </source>
</evidence>
<organism evidence="2 3">
    <name type="scientific">Nanobdella aerobiophila</name>
    <dbReference type="NCBI Taxonomy" id="2586965"/>
    <lineage>
        <taxon>Archaea</taxon>
        <taxon>Nanobdellota</taxon>
        <taxon>Nanobdellia</taxon>
        <taxon>Nanobdellales</taxon>
        <taxon>Nanobdellaceae</taxon>
        <taxon>Nanobdella</taxon>
    </lineage>
</organism>
<dbReference type="GeneID" id="74568214"/>
<dbReference type="SUPFAM" id="SSF53335">
    <property type="entry name" value="S-adenosyl-L-methionine-dependent methyltransferases"/>
    <property type="match status" value="1"/>
</dbReference>
<dbReference type="EMBL" id="AP019769">
    <property type="protein sequence ID" value="BBL45433.1"/>
    <property type="molecule type" value="Genomic_DNA"/>
</dbReference>
<dbReference type="GO" id="GO:0008168">
    <property type="term" value="F:methyltransferase activity"/>
    <property type="evidence" value="ECO:0007669"/>
    <property type="project" value="UniProtKB-KW"/>
</dbReference>
<evidence type="ECO:0000313" key="2">
    <source>
        <dbReference type="EMBL" id="BBL45433.1"/>
    </source>
</evidence>
<dbReference type="InterPro" id="IPR006342">
    <property type="entry name" value="FkbM_mtfrase"/>
</dbReference>
<evidence type="ECO:0000259" key="1">
    <source>
        <dbReference type="Pfam" id="PF05050"/>
    </source>
</evidence>
<dbReference type="InterPro" id="IPR052514">
    <property type="entry name" value="SAM-dependent_MTase"/>
</dbReference>
<feature type="domain" description="Methyltransferase FkbM" evidence="1">
    <location>
        <begin position="103"/>
        <end position="234"/>
    </location>
</feature>
<dbReference type="GO" id="GO:0032259">
    <property type="term" value="P:methylation"/>
    <property type="evidence" value="ECO:0007669"/>
    <property type="project" value="UniProtKB-KW"/>
</dbReference>
<dbReference type="PANTHER" id="PTHR34203:SF15">
    <property type="entry name" value="SLL1173 PROTEIN"/>
    <property type="match status" value="1"/>
</dbReference>
<reference evidence="3" key="1">
    <citation type="journal article" date="2022" name="Int. J. Syst. Evol. Microbiol.">
        <title>Nanobdella aerobiophila gen. nov., sp. nov., a thermoacidophilic, obligate ectosymbiotic archaeon, and proposal of Nanobdellaceae fam. nov., Nanobdellales ord. nov. and Nanobdellia class. nov.</title>
        <authorList>
            <person name="Kato S."/>
            <person name="Ogasawara A."/>
            <person name="Itoh T."/>
            <person name="Sakai H.D."/>
            <person name="Shimizu M."/>
            <person name="Yuki M."/>
            <person name="Kaneko M."/>
            <person name="Takashina T."/>
            <person name="Ohkuma M."/>
        </authorList>
    </citation>
    <scope>NUCLEOTIDE SEQUENCE [LARGE SCALE GENOMIC DNA]</scope>
    <source>
        <strain evidence="3">MJ1</strain>
    </source>
</reference>
<dbReference type="InterPro" id="IPR029063">
    <property type="entry name" value="SAM-dependent_MTases_sf"/>
</dbReference>
<keyword evidence="2" id="KW-0489">Methyltransferase</keyword>